<name>A0A086J5M3_NEMA1</name>
<evidence type="ECO:0000313" key="2">
    <source>
        <dbReference type="Proteomes" id="UP000054524"/>
    </source>
</evidence>
<sequence>MAETMQERGKSASNPLECLEFSNDSVSNRILLKKALPELINLDTSISILIERVSVEEFHAYKKYVNLILQENPADNLSVAGISPNLQEKARIYHISMMKILKYVKNSDKIELRSETTAEDGFEIENCPEDDSDLLFYLIMGIFEEHLFGLYKPYCIQYVIYAIAMTNYNRMSCFLSFLCSLLQGNDQRRTISALFMASFVGHIKKPSQDALEIILEYVRLAKERISTVNDKFSRVLLSGLRFINENNPKIPEISDFLTEFEGINGEPVVFPFDKAPIAAYQAIIDEITDEIME</sequence>
<dbReference type="GeneID" id="77675493"/>
<accession>A0A086J5M3</accession>
<dbReference type="EMBL" id="AKIJ01000001">
    <property type="protein sequence ID" value="KFG27441.1"/>
    <property type="molecule type" value="Genomic_DNA"/>
</dbReference>
<reference evidence="1 2" key="1">
    <citation type="journal article" date="2014" name="Genome Announc.">
        <title>Genome Sequence of the Microsporidian Species Nematocida sp1 Strain ERTm6 (ATCC PRA-372).</title>
        <authorList>
            <person name="Bakowski M.A."/>
            <person name="Priest M."/>
            <person name="Young S."/>
            <person name="Cuomo C.A."/>
            <person name="Troemel E.R."/>
        </authorList>
    </citation>
    <scope>NUCLEOTIDE SEQUENCE [LARGE SCALE GENOMIC DNA]</scope>
    <source>
        <strain evidence="1 2">ERTm6</strain>
    </source>
</reference>
<dbReference type="Proteomes" id="UP000054524">
    <property type="component" value="Unassembled WGS sequence"/>
</dbReference>
<dbReference type="HOGENOM" id="CLU_950256_0_0_1"/>
<dbReference type="RefSeq" id="XP_052905996.1">
    <property type="nucleotide sequence ID" value="XM_053048171.1"/>
</dbReference>
<protein>
    <submittedName>
        <fullName evidence="1">Uncharacterized protein</fullName>
    </submittedName>
</protein>
<evidence type="ECO:0000313" key="1">
    <source>
        <dbReference type="EMBL" id="KFG27441.1"/>
    </source>
</evidence>
<dbReference type="AlphaFoldDB" id="A0A086J5M3"/>
<proteinExistence type="predicted"/>
<keyword evidence="2" id="KW-1185">Reference proteome</keyword>
<comment type="caution">
    <text evidence="1">The sequence shown here is derived from an EMBL/GenBank/DDBJ whole genome shotgun (WGS) entry which is preliminary data.</text>
</comment>
<gene>
    <name evidence="1" type="ORF">NESG_00520</name>
</gene>
<organism evidence="1 2">
    <name type="scientific">Nematocida ausubeli (strain ATCC PRA-371 / ERTm2)</name>
    <name type="common">Nematode killer fungus</name>
    <dbReference type="NCBI Taxonomy" id="1913371"/>
    <lineage>
        <taxon>Eukaryota</taxon>
        <taxon>Fungi</taxon>
        <taxon>Fungi incertae sedis</taxon>
        <taxon>Microsporidia</taxon>
        <taxon>Nematocida</taxon>
    </lineage>
</organism>